<dbReference type="GO" id="GO:0098719">
    <property type="term" value="P:sodium ion import across plasma membrane"/>
    <property type="evidence" value="ECO:0007669"/>
    <property type="project" value="TreeGrafter"/>
</dbReference>
<feature type="domain" description="Cation/H+ exchanger transmembrane" evidence="12">
    <location>
        <begin position="13"/>
        <end position="394"/>
    </location>
</feature>
<keyword evidence="8" id="KW-0915">Sodium</keyword>
<evidence type="ECO:0000256" key="2">
    <source>
        <dbReference type="ARBA" id="ARBA00007367"/>
    </source>
</evidence>
<keyword evidence="7" id="KW-1133">Transmembrane helix</keyword>
<keyword evidence="11" id="KW-0739">Sodium transport</keyword>
<dbReference type="GO" id="GO:0005886">
    <property type="term" value="C:plasma membrane"/>
    <property type="evidence" value="ECO:0007669"/>
    <property type="project" value="UniProtKB-SubCell"/>
</dbReference>
<evidence type="ECO:0000256" key="1">
    <source>
        <dbReference type="ARBA" id="ARBA00004651"/>
    </source>
</evidence>
<dbReference type="InterPro" id="IPR018422">
    <property type="entry name" value="Cation/H_exchanger_CPA1"/>
</dbReference>
<dbReference type="RefSeq" id="WP_126604260.1">
    <property type="nucleotide sequence ID" value="NZ_AP018795.1"/>
</dbReference>
<keyword evidence="14" id="KW-1185">Reference proteome</keyword>
<evidence type="ECO:0000256" key="8">
    <source>
        <dbReference type="ARBA" id="ARBA00023053"/>
    </source>
</evidence>
<keyword evidence="3" id="KW-0813">Transport</keyword>
<dbReference type="InterPro" id="IPR006153">
    <property type="entry name" value="Cation/H_exchanger_TM"/>
</dbReference>
<keyword evidence="6" id="KW-0812">Transmembrane</keyword>
<dbReference type="AlphaFoldDB" id="A0A2Z6IEU2"/>
<protein>
    <submittedName>
        <fullName evidence="13">Na(+)/H(+) antiporter NhaG</fullName>
    </submittedName>
</protein>
<evidence type="ECO:0000259" key="12">
    <source>
        <dbReference type="Pfam" id="PF00999"/>
    </source>
</evidence>
<accession>A0A2Z6IEU2</accession>
<dbReference type="GO" id="GO:0051453">
    <property type="term" value="P:regulation of intracellular pH"/>
    <property type="evidence" value="ECO:0007669"/>
    <property type="project" value="TreeGrafter"/>
</dbReference>
<dbReference type="GO" id="GO:0015386">
    <property type="term" value="F:potassium:proton antiporter activity"/>
    <property type="evidence" value="ECO:0007669"/>
    <property type="project" value="TreeGrafter"/>
</dbReference>
<proteinExistence type="inferred from homology"/>
<dbReference type="PANTHER" id="PTHR10110:SF195">
    <property type="entry name" value="NA(+)_H(+) ANTIPORTER NHAS2"/>
    <property type="match status" value="1"/>
</dbReference>
<keyword evidence="9" id="KW-0406">Ion transport</keyword>
<dbReference type="PANTHER" id="PTHR10110">
    <property type="entry name" value="SODIUM/HYDROGEN EXCHANGER"/>
    <property type="match status" value="1"/>
</dbReference>
<comment type="subcellular location">
    <subcellularLocation>
        <location evidence="1">Cell membrane</location>
        <topology evidence="1">Multi-pass membrane protein</topology>
    </subcellularLocation>
</comment>
<evidence type="ECO:0000256" key="11">
    <source>
        <dbReference type="ARBA" id="ARBA00023201"/>
    </source>
</evidence>
<evidence type="ECO:0000256" key="9">
    <source>
        <dbReference type="ARBA" id="ARBA00023065"/>
    </source>
</evidence>
<dbReference type="Gene3D" id="6.10.140.1330">
    <property type="match status" value="1"/>
</dbReference>
<evidence type="ECO:0000256" key="7">
    <source>
        <dbReference type="ARBA" id="ARBA00022989"/>
    </source>
</evidence>
<evidence type="ECO:0000256" key="5">
    <source>
        <dbReference type="ARBA" id="ARBA00022475"/>
    </source>
</evidence>
<evidence type="ECO:0000256" key="6">
    <source>
        <dbReference type="ARBA" id="ARBA00022692"/>
    </source>
</evidence>
<evidence type="ECO:0000313" key="13">
    <source>
        <dbReference type="EMBL" id="BBF64140.1"/>
    </source>
</evidence>
<evidence type="ECO:0000256" key="10">
    <source>
        <dbReference type="ARBA" id="ARBA00023136"/>
    </source>
</evidence>
<keyword evidence="4" id="KW-0050">Antiport</keyword>
<keyword evidence="10" id="KW-0472">Membrane</keyword>
<evidence type="ECO:0000256" key="3">
    <source>
        <dbReference type="ARBA" id="ARBA00022448"/>
    </source>
</evidence>
<dbReference type="KEGG" id="afj:AFERRID_03580"/>
<dbReference type="Pfam" id="PF00999">
    <property type="entry name" value="Na_H_Exchanger"/>
    <property type="match status" value="1"/>
</dbReference>
<dbReference type="GO" id="GO:0015385">
    <property type="term" value="F:sodium:proton antiporter activity"/>
    <property type="evidence" value="ECO:0007669"/>
    <property type="project" value="InterPro"/>
</dbReference>
<gene>
    <name evidence="13" type="ORF">AFERRID_03580</name>
</gene>
<evidence type="ECO:0000313" key="14">
    <source>
        <dbReference type="Proteomes" id="UP000280188"/>
    </source>
</evidence>
<comment type="similarity">
    <text evidence="2">Belongs to the monovalent cation:proton antiporter 1 (CPA1) transporter (TC 2.A.36) family.</text>
</comment>
<evidence type="ECO:0000256" key="4">
    <source>
        <dbReference type="ARBA" id="ARBA00022449"/>
    </source>
</evidence>
<dbReference type="Proteomes" id="UP000280188">
    <property type="component" value="Chromosome"/>
</dbReference>
<name>A0A2Z6IEU2_ACIFI</name>
<organism evidence="13 14">
    <name type="scientific">Acidithiobacillus ferridurans</name>
    <dbReference type="NCBI Taxonomy" id="1232575"/>
    <lineage>
        <taxon>Bacteria</taxon>
        <taxon>Pseudomonadati</taxon>
        <taxon>Pseudomonadota</taxon>
        <taxon>Acidithiobacillia</taxon>
        <taxon>Acidithiobacillales</taxon>
        <taxon>Acidithiobacillaceae</taxon>
        <taxon>Acidithiobacillus</taxon>
    </lineage>
</organism>
<keyword evidence="5" id="KW-1003">Cell membrane</keyword>
<reference evidence="13 14" key="1">
    <citation type="journal article" date="2018" name="Microbiol. Resour. Announc.">
        <title>Complete Genome Sequence of Acidithiobacillus ferridurans JCM 18981.</title>
        <authorList>
            <person name="Miyauchi T."/>
            <person name="Kouzuma A."/>
            <person name="Abe T."/>
            <person name="Watanabe K."/>
        </authorList>
    </citation>
    <scope>NUCLEOTIDE SEQUENCE [LARGE SCALE GENOMIC DNA]</scope>
    <source>
        <strain evidence="14">ATCC 33020 / DSM 29468 / JCM 18981 / 11Fe</strain>
    </source>
</reference>
<sequence length="540" mass="58419">MIPETAILYLFVAASLLSVLANRFHMPYTVALVLGGLVLGALHLFQAPVLTHDLVFTLFLPGLIFESAYHLSSGALWRDRLAIFGLAVPGVLISMIVTAFVFLWSSQYLPNLSNVVMPVSVALVFGAAVAATDPISVVSMFRKLQAPARLTFMVESESLLNDGTAIVFFSLFLALAEGKTVSASSLGIQFFAVVGGGALVGVVIGWLSSEIIKRVNDGMVEITITILAAYGSFLAAMQLDYSGVISTVVAGLICGNYGAKQGMTASVKMAVDTFWEYIGFALNSLIFLLVGFTIHLPDLLGIWPLILAAYVAVTIARAAVIYGMSGLLSRTRARIPPAWNFVLVWGGIRGALSMVLALSLPHDFPHRSLLINLVFGVVLLTILIQGLSISPLARALKVLGNGQSSQDFEMQRMRVVLAQIGNQEIGRLQQEGLRDGHALDLLATYYQQAQKDAEKKLAGLDKRDEKRVLQGDFSRLYRRLLLKERQKLLDARNEGLLSEASGDQMLADIDANLLEIESQPEAVMERLSAKQKPAEGVTPG</sequence>
<dbReference type="EMBL" id="AP018795">
    <property type="protein sequence ID" value="BBF64140.1"/>
    <property type="molecule type" value="Genomic_DNA"/>
</dbReference>